<evidence type="ECO:0000259" key="2">
    <source>
        <dbReference type="PROSITE" id="PS00906"/>
    </source>
</evidence>
<name>A0ABP0P8P6_9DINO</name>
<feature type="compositionally biased region" description="Basic residues" evidence="1">
    <location>
        <begin position="800"/>
        <end position="814"/>
    </location>
</feature>
<dbReference type="InterPro" id="IPR000257">
    <property type="entry name" value="Uroporphyrinogen_deCOase"/>
</dbReference>
<protein>
    <submittedName>
        <fullName evidence="4">Uroporphyrinogen decarboxylase (UPD) (URO-D)</fullName>
    </submittedName>
</protein>
<organism evidence="4 5">
    <name type="scientific">Durusdinium trenchii</name>
    <dbReference type="NCBI Taxonomy" id="1381693"/>
    <lineage>
        <taxon>Eukaryota</taxon>
        <taxon>Sar</taxon>
        <taxon>Alveolata</taxon>
        <taxon>Dinophyceae</taxon>
        <taxon>Suessiales</taxon>
        <taxon>Symbiodiniaceae</taxon>
        <taxon>Durusdinium</taxon>
    </lineage>
</organism>
<feature type="compositionally biased region" description="Basic and acidic residues" evidence="1">
    <location>
        <begin position="333"/>
        <end position="362"/>
    </location>
</feature>
<feature type="region of interest" description="Disordered" evidence="1">
    <location>
        <begin position="1066"/>
        <end position="1085"/>
    </location>
</feature>
<dbReference type="PANTHER" id="PTHR21091:SF174">
    <property type="entry name" value="UROPORPHYRINOGEN DECARBOXYLASE"/>
    <property type="match status" value="1"/>
</dbReference>
<dbReference type="Gene3D" id="3.20.20.210">
    <property type="match status" value="1"/>
</dbReference>
<feature type="domain" description="Uroporphyrinogen decarboxylase (URO-D)" evidence="2">
    <location>
        <begin position="102"/>
        <end position="111"/>
    </location>
</feature>
<dbReference type="EMBL" id="CAXAMM010033891">
    <property type="protein sequence ID" value="CAK9071993.1"/>
    <property type="molecule type" value="Genomic_DNA"/>
</dbReference>
<feature type="compositionally biased region" description="Basic residues" evidence="1">
    <location>
        <begin position="738"/>
        <end position="749"/>
    </location>
</feature>
<feature type="domain" description="Uroporphyrinogen decarboxylase (URO-D)" evidence="3">
    <location>
        <begin position="204"/>
        <end position="221"/>
    </location>
</feature>
<reference evidence="4 5" key="1">
    <citation type="submission" date="2024-02" db="EMBL/GenBank/DDBJ databases">
        <authorList>
            <person name="Chen Y."/>
            <person name="Shah S."/>
            <person name="Dougan E. K."/>
            <person name="Thang M."/>
            <person name="Chan C."/>
        </authorList>
    </citation>
    <scope>NUCLEOTIDE SEQUENCE [LARGE SCALE GENOMIC DNA]</scope>
</reference>
<dbReference type="PROSITE" id="PS00907">
    <property type="entry name" value="UROD_2"/>
    <property type="match status" value="1"/>
</dbReference>
<feature type="region of interest" description="Disordered" evidence="1">
    <location>
        <begin position="800"/>
        <end position="836"/>
    </location>
</feature>
<evidence type="ECO:0000256" key="1">
    <source>
        <dbReference type="SAM" id="MobiDB-lite"/>
    </source>
</evidence>
<sequence length="1330" mass="147525">MDSLDFAVRPPTVGRAIGLAGCGNASSRVSLASASRSGGIAVAVATLALAHHTRQRRTERMKQIQLKAELKAAAKVATSRETPAPHDLLLRVASGEVGDHTPVWLMRQAGRYMKAFRAYSERYPFRPGLEVFSDILTPLPAMGIEFDVIRGRGPIVLGDLARTLKEPQVEGAVESSEAFLKSHAFVQETLQVLRSETEGKCSLLGFVGAPWTLAAYAVEAGSTKEAALFKKWMFSKPEVVDEFLHRMTVTISNYAIYQVESGAQCIQIFESWAHCLTPELWKRFAAPCAVKALPSRNVIPPGKDESAVVFLEGCFSLLQDWITEIKGLTAKEKAAKEKKSSQEDKPQEKPQREEKEPVKSDSPRTSNRPVEASAKTTRDPQPPRATRDQRPATPVRPSGSSSAPSRLPLPPPPPNPATAQGSASRGYSSQTVRIPRPSHGIPEPRVERPETKVPTTRKGRSDPLTGEEEVAVESEEHGKAKREKSRRRRRRERSSSSPSSRGREKKRRRREKKEKKEKDRRRKRTPSGSSSVTGPRVREAKRGEAPRPKSPAPEKTGSPTRPRLDRPAAKAGAEEKVEVLHWFRDLAALQLRTLGRIELAQASYYEGHIKLAGYVEGLGKDEEFLRFRATGAQSEHMMDILADPQKRVFQLHVCGPDCGQKETGPDIIHAAGYWLLDGETKPWQVQYDGGDVRPAAEAELSRPRHDELAKLRTLHEERQAGLAGEKRSPSVSSEKKAKEKKKKKRKEKTKKAEKEQSAKKGAGDEDGGALMERGQKPLSALYEGTCLDPDAEARSRLLKKAKRLGGKGSKKRKRSSSEESSDSSSSTESDDEEFGEGLFEERKRALRLTRRYPGSLASQTVANMKESLLTQSGSLYSVDRKSLPPIFSQYYRLEMQALCSPSMSQELLTLSQGADLLLRGHPARALDLLAQRIKALDQQIRGGHWTVARQLELVSAEAAGLSKGPEGQEAAKLAREELRDRLASQRPYGSSSGSGGSGALDDAEGVLDEEAIERLLEESEKKGLNMRAEEGRLKDSFPREKEVSQRQAVRIQSADDVGQTACVVEREQDSQHSRHRVEESEGAVRGAAMTTYTSPRESGLRRMASDASGRQAFEECRHNLAMTCRKKDLCFEELGRVLLEALKVQEKMYTRCSKTKGDLFPLPLPSSLETSSSPLFCADALVQALNSLYGTKTVERHREDKTRLILVERLKKVVEDSDLGGCEIPDLEFGEFFQNRSVDYSGEIVQVAQTLRKAWSFAARRWSRGALACPDVPIIYFANGGSPYFSDQADVHTAMLSRFAFKQGRDTAQRTYNYCRLLITVYHCTSICCR</sequence>
<comment type="caution">
    <text evidence="4">The sequence shown here is derived from an EMBL/GenBank/DDBJ whole genome shotgun (WGS) entry which is preliminary data.</text>
</comment>
<evidence type="ECO:0000259" key="3">
    <source>
        <dbReference type="PROSITE" id="PS00907"/>
    </source>
</evidence>
<gene>
    <name evidence="4" type="ORF">SCF082_LOCUS35491</name>
</gene>
<dbReference type="Proteomes" id="UP001642464">
    <property type="component" value="Unassembled WGS sequence"/>
</dbReference>
<feature type="compositionally biased region" description="Basic residues" evidence="1">
    <location>
        <begin position="503"/>
        <end position="525"/>
    </location>
</feature>
<dbReference type="SUPFAM" id="SSF51726">
    <property type="entry name" value="UROD/MetE-like"/>
    <property type="match status" value="1"/>
</dbReference>
<dbReference type="PROSITE" id="PS00906">
    <property type="entry name" value="UROD_1"/>
    <property type="match status" value="1"/>
</dbReference>
<evidence type="ECO:0000313" key="4">
    <source>
        <dbReference type="EMBL" id="CAK9071993.1"/>
    </source>
</evidence>
<feature type="compositionally biased region" description="Basic and acidic residues" evidence="1">
    <location>
        <begin position="536"/>
        <end position="547"/>
    </location>
</feature>
<feature type="compositionally biased region" description="Basic and acidic residues" evidence="1">
    <location>
        <begin position="750"/>
        <end position="763"/>
    </location>
</feature>
<feature type="region of interest" description="Disordered" evidence="1">
    <location>
        <begin position="333"/>
        <end position="570"/>
    </location>
</feature>
<proteinExistence type="predicted"/>
<feature type="region of interest" description="Disordered" evidence="1">
    <location>
        <begin position="981"/>
        <end position="1002"/>
    </location>
</feature>
<feature type="region of interest" description="Disordered" evidence="1">
    <location>
        <begin position="717"/>
        <end position="771"/>
    </location>
</feature>
<feature type="compositionally biased region" description="Pro residues" evidence="1">
    <location>
        <begin position="407"/>
        <end position="416"/>
    </location>
</feature>
<feature type="compositionally biased region" description="Basic and acidic residues" evidence="1">
    <location>
        <begin position="1066"/>
        <end position="1079"/>
    </location>
</feature>
<feature type="compositionally biased region" description="Basic and acidic residues" evidence="1">
    <location>
        <begin position="717"/>
        <end position="737"/>
    </location>
</feature>
<feature type="compositionally biased region" description="Low complexity" evidence="1">
    <location>
        <begin position="395"/>
        <end position="406"/>
    </location>
</feature>
<dbReference type="PANTHER" id="PTHR21091">
    <property type="entry name" value="METHYLTETRAHYDROFOLATE:HOMOCYSTEINE METHYLTRANSFERASE RELATED"/>
    <property type="match status" value="1"/>
</dbReference>
<dbReference type="InterPro" id="IPR038071">
    <property type="entry name" value="UROD/MetE-like_sf"/>
</dbReference>
<evidence type="ECO:0000313" key="5">
    <source>
        <dbReference type="Proteomes" id="UP001642464"/>
    </source>
</evidence>
<feature type="compositionally biased region" description="Basic residues" evidence="1">
    <location>
        <begin position="479"/>
        <end position="492"/>
    </location>
</feature>
<feature type="compositionally biased region" description="Polar residues" evidence="1">
    <location>
        <begin position="418"/>
        <end position="432"/>
    </location>
</feature>
<accession>A0ABP0P8P6</accession>
<feature type="region of interest" description="Disordered" evidence="1">
    <location>
        <begin position="1018"/>
        <end position="1051"/>
    </location>
</feature>
<feature type="compositionally biased region" description="Basic and acidic residues" evidence="1">
    <location>
        <begin position="1018"/>
        <end position="1044"/>
    </location>
</feature>
<feature type="compositionally biased region" description="Basic and acidic residues" evidence="1">
    <location>
        <begin position="442"/>
        <end position="451"/>
    </location>
</feature>
<keyword evidence="5" id="KW-1185">Reference proteome</keyword>
<dbReference type="Pfam" id="PF01208">
    <property type="entry name" value="URO-D"/>
    <property type="match status" value="2"/>
</dbReference>